<gene>
    <name evidence="1" type="ORF">GCM10007094_33060</name>
</gene>
<dbReference type="Proteomes" id="UP000637980">
    <property type="component" value="Unassembled WGS sequence"/>
</dbReference>
<sequence>MTSKTTIAVLTAIVAIGIVTYAGVSTGMETTQTLAPQGVHSVEISGSSLGLRIIGDDASVSDINLETSDVRGCSLTAKTAQTPDGVLTIEFERRRSWGLGWCDPTATLRLPSTMNVTVKMDNVAGEFAGLFDAFSVASEKAVIYFNGGVSSFDLTGEMAAVYLKFDADVPRENVRINVDKLVSNISLMGGWSHATGILREIF</sequence>
<evidence type="ECO:0000313" key="2">
    <source>
        <dbReference type="Proteomes" id="UP000637980"/>
    </source>
</evidence>
<organism evidence="1 2">
    <name type="scientific">Pseudovibrio japonicus</name>
    <dbReference type="NCBI Taxonomy" id="366534"/>
    <lineage>
        <taxon>Bacteria</taxon>
        <taxon>Pseudomonadati</taxon>
        <taxon>Pseudomonadota</taxon>
        <taxon>Alphaproteobacteria</taxon>
        <taxon>Hyphomicrobiales</taxon>
        <taxon>Stappiaceae</taxon>
        <taxon>Pseudovibrio</taxon>
    </lineage>
</organism>
<comment type="caution">
    <text evidence="1">The sequence shown here is derived from an EMBL/GenBank/DDBJ whole genome shotgun (WGS) entry which is preliminary data.</text>
</comment>
<evidence type="ECO:0000313" key="1">
    <source>
        <dbReference type="EMBL" id="GHB41007.1"/>
    </source>
</evidence>
<dbReference type="EMBL" id="BMXE01000006">
    <property type="protein sequence ID" value="GHB41007.1"/>
    <property type="molecule type" value="Genomic_DNA"/>
</dbReference>
<reference evidence="2" key="1">
    <citation type="journal article" date="2019" name="Int. J. Syst. Evol. Microbiol.">
        <title>The Global Catalogue of Microorganisms (GCM) 10K type strain sequencing project: providing services to taxonomists for standard genome sequencing and annotation.</title>
        <authorList>
            <consortium name="The Broad Institute Genomics Platform"/>
            <consortium name="The Broad Institute Genome Sequencing Center for Infectious Disease"/>
            <person name="Wu L."/>
            <person name="Ma J."/>
        </authorList>
    </citation>
    <scope>NUCLEOTIDE SEQUENCE [LARGE SCALE GENOMIC DNA]</scope>
    <source>
        <strain evidence="2">KCTC 12861</strain>
    </source>
</reference>
<proteinExistence type="predicted"/>
<protein>
    <submittedName>
        <fullName evidence="1">Uncharacterized protein</fullName>
    </submittedName>
</protein>
<keyword evidence="2" id="KW-1185">Reference proteome</keyword>
<dbReference type="RefSeq" id="WP_189437900.1">
    <property type="nucleotide sequence ID" value="NZ_BMXE01000006.1"/>
</dbReference>
<accession>A0ABQ3EM49</accession>
<name>A0ABQ3EM49_9HYPH</name>